<feature type="transmembrane region" description="Helical" evidence="4">
    <location>
        <begin position="391"/>
        <end position="412"/>
    </location>
</feature>
<organism evidence="5">
    <name type="scientific">Rheinheimera sp. BAL341</name>
    <dbReference type="NCBI Taxonomy" id="1708203"/>
    <lineage>
        <taxon>Bacteria</taxon>
        <taxon>Pseudomonadati</taxon>
        <taxon>Pseudomonadota</taxon>
        <taxon>Gammaproteobacteria</taxon>
        <taxon>Chromatiales</taxon>
        <taxon>Chromatiaceae</taxon>
        <taxon>Rheinheimera</taxon>
    </lineage>
</organism>
<feature type="transmembrane region" description="Helical" evidence="4">
    <location>
        <begin position="312"/>
        <end position="330"/>
    </location>
</feature>
<evidence type="ECO:0000256" key="3">
    <source>
        <dbReference type="PROSITE-ProRule" id="PRU00339"/>
    </source>
</evidence>
<feature type="transmembrane region" description="Helical" evidence="4">
    <location>
        <begin position="131"/>
        <end position="150"/>
    </location>
</feature>
<evidence type="ECO:0000256" key="2">
    <source>
        <dbReference type="ARBA" id="ARBA00022803"/>
    </source>
</evidence>
<dbReference type="SUPFAM" id="SSF48452">
    <property type="entry name" value="TPR-like"/>
    <property type="match status" value="1"/>
</dbReference>
<feature type="transmembrane region" description="Helical" evidence="4">
    <location>
        <begin position="232"/>
        <end position="253"/>
    </location>
</feature>
<evidence type="ECO:0000256" key="1">
    <source>
        <dbReference type="ARBA" id="ARBA00022737"/>
    </source>
</evidence>
<gene>
    <name evidence="5" type="ORF">BAL341_3540</name>
</gene>
<dbReference type="InterPro" id="IPR052346">
    <property type="entry name" value="O-mannosyl-transferase_TMTC"/>
</dbReference>
<dbReference type="InterPro" id="IPR019734">
    <property type="entry name" value="TPR_rpt"/>
</dbReference>
<dbReference type="PANTHER" id="PTHR44227">
    <property type="match status" value="1"/>
</dbReference>
<feature type="transmembrane region" description="Helical" evidence="4">
    <location>
        <begin position="335"/>
        <end position="354"/>
    </location>
</feature>
<keyword evidence="4" id="KW-1133">Transmembrane helix</keyword>
<dbReference type="AlphaFoldDB" id="A0A486XXH5"/>
<dbReference type="EMBL" id="CAAJGR010000034">
    <property type="protein sequence ID" value="VHO06526.1"/>
    <property type="molecule type" value="Genomic_DNA"/>
</dbReference>
<dbReference type="PANTHER" id="PTHR44227:SF3">
    <property type="entry name" value="PROTEIN O-MANNOSYL-TRANSFERASE TMTC4"/>
    <property type="match status" value="1"/>
</dbReference>
<sequence length="554" mass="64456">MLCKIHHCRYIAVIRLCLNNKLIGFMDYKKFTEKKWIGLLFCFLVAVIYHQALWVAFYLDDYISIANNTALLSFNWQDYLLHRRFVPYFSFYVDHQLWALNVQAFHLHNLVLHAINAILVYVLVNRLTKLTTGSCQPIFALFVASLWLVHPLNSQPVIYIVQRITLLLTLFSLLTVYCWLCFRTYEKHRAVWLLLAAVSGVMACLSKETALLLPLVLLLVDKIILNQPRKQLVYWYLVPFLIVLSLLGLALLLDLTSLTTLDALTRDHAQMTRWEYFLAQQQIVAVYLYKIVVPFPLLLEYSFYQPGNLSTAWPWLLLHVALVLSAVLCYRKLPLYSFGVLFYYSLHWIESGLIPITDLAFEHRAYLPNFGLLLALVSLLNKWCRHISAKLLISAAVLLIIGLSAVTVNRVLQWQEPTDFYLRELSHSPQSIRVLSQLGNIYQQNNDLAMAEYYFRQSFMLSWQQQRITLVQANNLLKIFIVRNKVQEAQRLAQELDASFAHNPRWQSAILTTLSTLYTKHKRCDLALPHLQRAVELDSQNDEAQRLTTWCQSQ</sequence>
<protein>
    <submittedName>
        <fullName evidence="5">TPR repeat</fullName>
    </submittedName>
</protein>
<feature type="repeat" description="TPR" evidence="3">
    <location>
        <begin position="508"/>
        <end position="541"/>
    </location>
</feature>
<keyword evidence="4" id="KW-0472">Membrane</keyword>
<accession>A0A486XXH5</accession>
<dbReference type="InterPro" id="IPR011990">
    <property type="entry name" value="TPR-like_helical_dom_sf"/>
</dbReference>
<dbReference type="SMART" id="SM00028">
    <property type="entry name" value="TPR"/>
    <property type="match status" value="2"/>
</dbReference>
<keyword evidence="4" id="KW-0812">Transmembrane</keyword>
<dbReference type="PROSITE" id="PS50005">
    <property type="entry name" value="TPR"/>
    <property type="match status" value="1"/>
</dbReference>
<reference evidence="5" key="1">
    <citation type="submission" date="2019-04" db="EMBL/GenBank/DDBJ databases">
        <authorList>
            <person name="Brambilla D."/>
        </authorList>
    </citation>
    <scope>NUCLEOTIDE SEQUENCE</scope>
    <source>
        <strain evidence="5">BAL1</strain>
    </source>
</reference>
<proteinExistence type="predicted"/>
<feature type="transmembrane region" description="Helical" evidence="4">
    <location>
        <begin position="366"/>
        <end position="384"/>
    </location>
</feature>
<keyword evidence="2 3" id="KW-0802">TPR repeat</keyword>
<dbReference type="Gene3D" id="1.25.40.10">
    <property type="entry name" value="Tetratricopeptide repeat domain"/>
    <property type="match status" value="1"/>
</dbReference>
<feature type="transmembrane region" description="Helical" evidence="4">
    <location>
        <begin position="156"/>
        <end position="180"/>
    </location>
</feature>
<feature type="transmembrane region" description="Helical" evidence="4">
    <location>
        <begin position="274"/>
        <end position="292"/>
    </location>
</feature>
<feature type="transmembrane region" description="Helical" evidence="4">
    <location>
        <begin position="105"/>
        <end position="124"/>
    </location>
</feature>
<feature type="transmembrane region" description="Helical" evidence="4">
    <location>
        <begin position="36"/>
        <end position="59"/>
    </location>
</feature>
<evidence type="ECO:0000256" key="4">
    <source>
        <dbReference type="SAM" id="Phobius"/>
    </source>
</evidence>
<evidence type="ECO:0000313" key="5">
    <source>
        <dbReference type="EMBL" id="VHO06526.1"/>
    </source>
</evidence>
<feature type="transmembrane region" description="Helical" evidence="4">
    <location>
        <begin position="192"/>
        <end position="220"/>
    </location>
</feature>
<keyword evidence="1" id="KW-0677">Repeat</keyword>
<name>A0A486XXH5_9GAMM</name>